<proteinExistence type="predicted"/>
<name>D0KX92_HALNC</name>
<keyword evidence="1" id="KW-0472">Membrane</keyword>
<dbReference type="AlphaFoldDB" id="D0KX92"/>
<organism evidence="2 3">
    <name type="scientific">Halothiobacillus neapolitanus (strain ATCC 23641 / DSM 15147 / CIP 104769 / NCIMB 8539 / c2)</name>
    <name type="common">Thiobacillus neapolitanus</name>
    <dbReference type="NCBI Taxonomy" id="555778"/>
    <lineage>
        <taxon>Bacteria</taxon>
        <taxon>Pseudomonadati</taxon>
        <taxon>Pseudomonadota</taxon>
        <taxon>Gammaproteobacteria</taxon>
        <taxon>Chromatiales</taxon>
        <taxon>Halothiobacillaceae</taxon>
        <taxon>Halothiobacillus</taxon>
    </lineage>
</organism>
<protein>
    <submittedName>
        <fullName evidence="2">Uncharacterized protein</fullName>
    </submittedName>
</protein>
<evidence type="ECO:0000313" key="2">
    <source>
        <dbReference type="EMBL" id="ACX95106.1"/>
    </source>
</evidence>
<dbReference type="Proteomes" id="UP000009102">
    <property type="component" value="Chromosome"/>
</dbReference>
<gene>
    <name evidence="2" type="ordered locus">Hneap_0243</name>
</gene>
<evidence type="ECO:0000313" key="3">
    <source>
        <dbReference type="Proteomes" id="UP000009102"/>
    </source>
</evidence>
<dbReference type="HOGENOM" id="CLU_3118467_0_0_6"/>
<keyword evidence="1" id="KW-1133">Transmembrane helix</keyword>
<keyword evidence="1" id="KW-0812">Transmembrane</keyword>
<feature type="transmembrane region" description="Helical" evidence="1">
    <location>
        <begin position="21"/>
        <end position="43"/>
    </location>
</feature>
<evidence type="ECO:0000256" key="1">
    <source>
        <dbReference type="SAM" id="Phobius"/>
    </source>
</evidence>
<reference evidence="2 3" key="1">
    <citation type="submission" date="2009-10" db="EMBL/GenBank/DDBJ databases">
        <title>Complete sequence of Halothiobacillus neapolitanus c2.</title>
        <authorList>
            <consortium name="US DOE Joint Genome Institute"/>
            <person name="Lucas S."/>
            <person name="Copeland A."/>
            <person name="Lapidus A."/>
            <person name="Glavina del Rio T."/>
            <person name="Tice H."/>
            <person name="Bruce D."/>
            <person name="Goodwin L."/>
            <person name="Pitluck S."/>
            <person name="Davenport K."/>
            <person name="Brettin T."/>
            <person name="Detter J.C."/>
            <person name="Han C."/>
            <person name="Tapia R."/>
            <person name="Larimer F."/>
            <person name="Land M."/>
            <person name="Hauser L."/>
            <person name="Kyrpides N."/>
            <person name="Mikhailova N."/>
            <person name="Kerfeld C."/>
            <person name="Cannon G."/>
            <person name="Heinhort S."/>
        </authorList>
    </citation>
    <scope>NUCLEOTIDE SEQUENCE [LARGE SCALE GENOMIC DNA]</scope>
    <source>
        <strain evidence="3">ATCC 23641 / c2</strain>
    </source>
</reference>
<sequence>MGYIEIPVIRRFRESRNLEKSWRWILTNAGMTGFSSFPMMILLELRLMRS</sequence>
<accession>D0KX92</accession>
<dbReference type="EMBL" id="CP001801">
    <property type="protein sequence ID" value="ACX95106.1"/>
    <property type="molecule type" value="Genomic_DNA"/>
</dbReference>
<dbReference type="KEGG" id="hna:Hneap_0243"/>
<keyword evidence="3" id="KW-1185">Reference proteome</keyword>